<reference evidence="1 2" key="1">
    <citation type="journal article" date="2015" name="Nature">
        <title>rRNA introns, odd ribosomes, and small enigmatic genomes across a large radiation of phyla.</title>
        <authorList>
            <person name="Brown C.T."/>
            <person name="Hug L.A."/>
            <person name="Thomas B.C."/>
            <person name="Sharon I."/>
            <person name="Castelle C.J."/>
            <person name="Singh A."/>
            <person name="Wilkins M.J."/>
            <person name="Williams K.H."/>
            <person name="Banfield J.F."/>
        </authorList>
    </citation>
    <scope>NUCLEOTIDE SEQUENCE [LARGE SCALE GENOMIC DNA]</scope>
</reference>
<evidence type="ECO:0000313" key="2">
    <source>
        <dbReference type="Proteomes" id="UP000033867"/>
    </source>
</evidence>
<name>A0A0G1DLH9_9BACT</name>
<gene>
    <name evidence="1" type="ORF">UV42_C0022G0006</name>
</gene>
<dbReference type="EMBL" id="LCEK01000022">
    <property type="protein sequence ID" value="KKS71676.1"/>
    <property type="molecule type" value="Genomic_DNA"/>
</dbReference>
<comment type="caution">
    <text evidence="1">The sequence shown here is derived from an EMBL/GenBank/DDBJ whole genome shotgun (WGS) entry which is preliminary data.</text>
</comment>
<dbReference type="SUPFAM" id="SSF50118">
    <property type="entry name" value="Cell growth inhibitor/plasmid maintenance toxic component"/>
    <property type="match status" value="1"/>
</dbReference>
<accession>A0A0G1DLH9</accession>
<protein>
    <submittedName>
        <fullName evidence="1">Transcriptional modulator of MazE/toxin, MazF</fullName>
    </submittedName>
</protein>
<dbReference type="InterPro" id="IPR003477">
    <property type="entry name" value="PemK-like"/>
</dbReference>
<evidence type="ECO:0000313" key="1">
    <source>
        <dbReference type="EMBL" id="KKS71676.1"/>
    </source>
</evidence>
<dbReference type="GO" id="GO:0016075">
    <property type="term" value="P:rRNA catabolic process"/>
    <property type="evidence" value="ECO:0007669"/>
    <property type="project" value="TreeGrafter"/>
</dbReference>
<dbReference type="GO" id="GO:0004521">
    <property type="term" value="F:RNA endonuclease activity"/>
    <property type="evidence" value="ECO:0007669"/>
    <property type="project" value="TreeGrafter"/>
</dbReference>
<organism evidence="1 2">
    <name type="scientific">Candidatus Magasanikbacteria bacterium GW2011_GWE2_42_7</name>
    <dbReference type="NCBI Taxonomy" id="1619052"/>
    <lineage>
        <taxon>Bacteria</taxon>
        <taxon>Candidatus Magasanikiibacteriota</taxon>
    </lineage>
</organism>
<dbReference type="Pfam" id="PF02452">
    <property type="entry name" value="PemK_toxin"/>
    <property type="match status" value="1"/>
</dbReference>
<dbReference type="Gene3D" id="2.30.30.110">
    <property type="match status" value="1"/>
</dbReference>
<dbReference type="GO" id="GO:0006402">
    <property type="term" value="P:mRNA catabolic process"/>
    <property type="evidence" value="ECO:0007669"/>
    <property type="project" value="TreeGrafter"/>
</dbReference>
<dbReference type="AlphaFoldDB" id="A0A0G1DLH9"/>
<sequence length="126" mass="14312">MVVSFDFDNMYCGAIRRGDIVLFSDDRKTIEQAAVIIQDDALNQGLPTVICAKIEPYRKGDDVFINEVRLPKEETGLGKDGICMLHKLETIDRTHIVAKKAELSVERMKKVYEALDITFGRFRDST</sequence>
<dbReference type="PANTHER" id="PTHR33988:SF2">
    <property type="entry name" value="ENDORIBONUCLEASE MAZF"/>
    <property type="match status" value="1"/>
</dbReference>
<dbReference type="PANTHER" id="PTHR33988">
    <property type="entry name" value="ENDORIBONUCLEASE MAZF-RELATED"/>
    <property type="match status" value="1"/>
</dbReference>
<dbReference type="InterPro" id="IPR011067">
    <property type="entry name" value="Plasmid_toxin/cell-grow_inhib"/>
</dbReference>
<proteinExistence type="predicted"/>
<dbReference type="Proteomes" id="UP000033867">
    <property type="component" value="Unassembled WGS sequence"/>
</dbReference>
<dbReference type="GO" id="GO:0003677">
    <property type="term" value="F:DNA binding"/>
    <property type="evidence" value="ECO:0007669"/>
    <property type="project" value="InterPro"/>
</dbReference>